<feature type="binding site" evidence="10">
    <location>
        <position position="12"/>
    </location>
    <ligand>
        <name>ADP</name>
        <dbReference type="ChEBI" id="CHEBI:456216"/>
    </ligand>
</feature>
<feature type="binding site" evidence="10">
    <location>
        <position position="244"/>
    </location>
    <ligand>
        <name>glycerol</name>
        <dbReference type="ChEBI" id="CHEBI:17754"/>
    </ligand>
</feature>
<feature type="binding site" evidence="10">
    <location>
        <position position="410"/>
    </location>
    <ligand>
        <name>ATP</name>
        <dbReference type="ChEBI" id="CHEBI:30616"/>
    </ligand>
</feature>
<dbReference type="GO" id="GO:0006072">
    <property type="term" value="P:glycerol-3-phosphate metabolic process"/>
    <property type="evidence" value="ECO:0007669"/>
    <property type="project" value="InterPro"/>
</dbReference>
<dbReference type="STRING" id="661478.OP10G_0201"/>
<dbReference type="PIRSF" id="PIRSF000538">
    <property type="entry name" value="GlpK"/>
    <property type="match status" value="1"/>
</dbReference>
<protein>
    <recommendedName>
        <fullName evidence="10">Glycerol kinase</fullName>
        <ecNumber evidence="10">2.7.1.30</ecNumber>
    </recommendedName>
    <alternativeName>
        <fullName evidence="10">ATP:glycerol 3-phosphotransferase</fullName>
    </alternativeName>
    <alternativeName>
        <fullName evidence="10">Glycerokinase</fullName>
        <shortName evidence="10">GK</shortName>
    </alternativeName>
</protein>
<feature type="binding site" evidence="10">
    <location>
        <position position="414"/>
    </location>
    <ligand>
        <name>ADP</name>
        <dbReference type="ChEBI" id="CHEBI:456216"/>
    </ligand>
</feature>
<evidence type="ECO:0000256" key="4">
    <source>
        <dbReference type="ARBA" id="ARBA00022741"/>
    </source>
</evidence>
<keyword evidence="5 10" id="KW-0418">Kinase</keyword>
<evidence type="ECO:0000256" key="10">
    <source>
        <dbReference type="HAMAP-Rule" id="MF_00186"/>
    </source>
</evidence>
<dbReference type="GO" id="GO:0005829">
    <property type="term" value="C:cytosol"/>
    <property type="evidence" value="ECO:0007669"/>
    <property type="project" value="TreeGrafter"/>
</dbReference>
<accession>A0A068NPS6</accession>
<evidence type="ECO:0000256" key="9">
    <source>
        <dbReference type="ARBA" id="ARBA00054633"/>
    </source>
</evidence>
<dbReference type="PROSITE" id="PS00445">
    <property type="entry name" value="FGGY_KINASES_2"/>
    <property type="match status" value="1"/>
</dbReference>
<dbReference type="PANTHER" id="PTHR10196">
    <property type="entry name" value="SUGAR KINASE"/>
    <property type="match status" value="1"/>
</dbReference>
<dbReference type="GO" id="GO:0005524">
    <property type="term" value="F:ATP binding"/>
    <property type="evidence" value="ECO:0007669"/>
    <property type="project" value="UniProtKB-UniRule"/>
</dbReference>
<feature type="binding site" evidence="10">
    <location>
        <position position="243"/>
    </location>
    <ligand>
        <name>sn-glycerol 3-phosphate</name>
        <dbReference type="ChEBI" id="CHEBI:57597"/>
    </ligand>
</feature>
<dbReference type="Proteomes" id="UP000027982">
    <property type="component" value="Chromosome"/>
</dbReference>
<keyword evidence="6 10" id="KW-0319">Glycerol metabolism</keyword>
<dbReference type="InterPro" id="IPR043129">
    <property type="entry name" value="ATPase_NBD"/>
</dbReference>
<comment type="pathway">
    <text evidence="1 10">Polyol metabolism; glycerol degradation via glycerol kinase pathway; sn-glycerol 3-phosphate from glycerol: step 1/1.</text>
</comment>
<keyword evidence="3 10" id="KW-0808">Transferase</keyword>
<dbReference type="InterPro" id="IPR005999">
    <property type="entry name" value="Glycerol_kin"/>
</dbReference>
<evidence type="ECO:0000256" key="11">
    <source>
        <dbReference type="RuleBase" id="RU003733"/>
    </source>
</evidence>
<evidence type="ECO:0000313" key="15">
    <source>
        <dbReference type="Proteomes" id="UP000027982"/>
    </source>
</evidence>
<feature type="binding site" evidence="10">
    <location>
        <position position="16"/>
    </location>
    <ligand>
        <name>ADP</name>
        <dbReference type="ChEBI" id="CHEBI:456216"/>
    </ligand>
</feature>
<feature type="binding site" evidence="10">
    <location>
        <position position="12"/>
    </location>
    <ligand>
        <name>ATP</name>
        <dbReference type="ChEBI" id="CHEBI:30616"/>
    </ligand>
</feature>
<dbReference type="FunFam" id="3.30.420.40:FF:000007">
    <property type="entry name" value="Glycerol kinase"/>
    <property type="match status" value="1"/>
</dbReference>
<feature type="binding site" evidence="10">
    <location>
        <position position="83"/>
    </location>
    <ligand>
        <name>glycerol</name>
        <dbReference type="ChEBI" id="CHEBI:17754"/>
    </ligand>
</feature>
<dbReference type="SUPFAM" id="SSF53067">
    <property type="entry name" value="Actin-like ATPase domain"/>
    <property type="match status" value="2"/>
</dbReference>
<dbReference type="NCBIfam" id="TIGR01311">
    <property type="entry name" value="glycerol_kin"/>
    <property type="match status" value="1"/>
</dbReference>
<name>A0A068NPS6_FIMGI</name>
<dbReference type="PANTHER" id="PTHR10196:SF69">
    <property type="entry name" value="GLYCEROL KINASE"/>
    <property type="match status" value="1"/>
</dbReference>
<feature type="binding site" evidence="10">
    <location>
        <position position="265"/>
    </location>
    <ligand>
        <name>ATP</name>
        <dbReference type="ChEBI" id="CHEBI:30616"/>
    </ligand>
</feature>
<dbReference type="FunFam" id="3.30.420.40:FF:000008">
    <property type="entry name" value="Glycerol kinase"/>
    <property type="match status" value="1"/>
</dbReference>
<comment type="activity regulation">
    <text evidence="10">Inhibited by fructose 1,6-bisphosphate (FBP).</text>
</comment>
<keyword evidence="7 10" id="KW-0067">ATP-binding</keyword>
<feature type="binding site" evidence="10">
    <location>
        <position position="134"/>
    </location>
    <ligand>
        <name>sn-glycerol 3-phosphate</name>
        <dbReference type="ChEBI" id="CHEBI:57597"/>
    </ligand>
</feature>
<feature type="binding site" evidence="10">
    <location>
        <position position="13"/>
    </location>
    <ligand>
        <name>ATP</name>
        <dbReference type="ChEBI" id="CHEBI:30616"/>
    </ligand>
</feature>
<dbReference type="Gene3D" id="3.30.420.40">
    <property type="match status" value="2"/>
</dbReference>
<evidence type="ECO:0000256" key="8">
    <source>
        <dbReference type="ARBA" id="ARBA00052101"/>
    </source>
</evidence>
<feature type="domain" description="Carbohydrate kinase FGGY N-terminal" evidence="12">
    <location>
        <begin position="4"/>
        <end position="250"/>
    </location>
</feature>
<evidence type="ECO:0000256" key="7">
    <source>
        <dbReference type="ARBA" id="ARBA00022840"/>
    </source>
</evidence>
<feature type="binding site" evidence="10">
    <location>
        <position position="134"/>
    </location>
    <ligand>
        <name>glycerol</name>
        <dbReference type="ChEBI" id="CHEBI:17754"/>
    </ligand>
</feature>
<dbReference type="InterPro" id="IPR000577">
    <property type="entry name" value="Carb_kinase_FGGY"/>
</dbReference>
<dbReference type="GO" id="GO:0004370">
    <property type="term" value="F:glycerol kinase activity"/>
    <property type="evidence" value="ECO:0007669"/>
    <property type="project" value="UniProtKB-UniRule"/>
</dbReference>
<dbReference type="EC" id="2.7.1.30" evidence="10"/>
<organism evidence="14 15">
    <name type="scientific">Fimbriimonas ginsengisoli Gsoil 348</name>
    <dbReference type="NCBI Taxonomy" id="661478"/>
    <lineage>
        <taxon>Bacteria</taxon>
        <taxon>Bacillati</taxon>
        <taxon>Armatimonadota</taxon>
        <taxon>Fimbriimonadia</taxon>
        <taxon>Fimbriimonadales</taxon>
        <taxon>Fimbriimonadaceae</taxon>
        <taxon>Fimbriimonas</taxon>
    </lineage>
</organism>
<evidence type="ECO:0000256" key="2">
    <source>
        <dbReference type="ARBA" id="ARBA00009156"/>
    </source>
</evidence>
<evidence type="ECO:0000259" key="13">
    <source>
        <dbReference type="Pfam" id="PF02782"/>
    </source>
</evidence>
<feature type="binding site" evidence="10">
    <location>
        <position position="243"/>
    </location>
    <ligand>
        <name>glycerol</name>
        <dbReference type="ChEBI" id="CHEBI:17754"/>
    </ligand>
</feature>
<gene>
    <name evidence="10" type="primary">glpK</name>
    <name evidence="14" type="ORF">OP10G_0201</name>
</gene>
<feature type="binding site" evidence="10">
    <location>
        <position position="313"/>
    </location>
    <ligand>
        <name>ATP</name>
        <dbReference type="ChEBI" id="CHEBI:30616"/>
    </ligand>
</feature>
<keyword evidence="15" id="KW-1185">Reference proteome</keyword>
<evidence type="ECO:0000256" key="1">
    <source>
        <dbReference type="ARBA" id="ARBA00005190"/>
    </source>
</evidence>
<evidence type="ECO:0000256" key="6">
    <source>
        <dbReference type="ARBA" id="ARBA00022798"/>
    </source>
</evidence>
<dbReference type="CDD" id="cd07786">
    <property type="entry name" value="FGGY_EcGK_like"/>
    <property type="match status" value="1"/>
</dbReference>
<dbReference type="InterPro" id="IPR018485">
    <property type="entry name" value="FGGY_C"/>
</dbReference>
<comment type="function">
    <text evidence="9 10">Key enzyme in the regulation of glycerol uptake and metabolism. Catalyzes the phosphorylation of glycerol to yield sn-glycerol 3-phosphate.</text>
</comment>
<evidence type="ECO:0000256" key="5">
    <source>
        <dbReference type="ARBA" id="ARBA00022777"/>
    </source>
</evidence>
<feature type="binding site" evidence="10">
    <location>
        <position position="265"/>
    </location>
    <ligand>
        <name>ADP</name>
        <dbReference type="ChEBI" id="CHEBI:456216"/>
    </ligand>
</feature>
<dbReference type="InterPro" id="IPR018484">
    <property type="entry name" value="FGGY_N"/>
</dbReference>
<feature type="domain" description="Carbohydrate kinase FGGY C-terminal" evidence="13">
    <location>
        <begin position="260"/>
        <end position="449"/>
    </location>
</feature>
<proteinExistence type="inferred from homology"/>
<comment type="catalytic activity">
    <reaction evidence="8 10">
        <text>glycerol + ATP = sn-glycerol 3-phosphate + ADP + H(+)</text>
        <dbReference type="Rhea" id="RHEA:21644"/>
        <dbReference type="ChEBI" id="CHEBI:15378"/>
        <dbReference type="ChEBI" id="CHEBI:17754"/>
        <dbReference type="ChEBI" id="CHEBI:30616"/>
        <dbReference type="ChEBI" id="CHEBI:57597"/>
        <dbReference type="ChEBI" id="CHEBI:456216"/>
        <dbReference type="EC" id="2.7.1.30"/>
    </reaction>
</comment>
<feature type="binding site" evidence="10">
    <location>
        <position position="410"/>
    </location>
    <ligand>
        <name>ADP</name>
        <dbReference type="ChEBI" id="CHEBI:456216"/>
    </ligand>
</feature>
<dbReference type="Pfam" id="PF00370">
    <property type="entry name" value="FGGY_N"/>
    <property type="match status" value="1"/>
</dbReference>
<dbReference type="InterPro" id="IPR018483">
    <property type="entry name" value="Carb_kinase_FGGY_CS"/>
</dbReference>
<sequence length="511" mass="56314">MSRYILALDQGTTSSRAILFDRGGSPIATGQRELPQHYPHLSWVEHDPEEIWETQIQAAKEAIAKAGASADDIEAIGIANQRETTLLWDRRTGIPVYPAIVWQDRRTSDRCEELKAQGLENTYIARTGLLFDSYFSATKIEWILNNVRNARKRAEAGELAFGTVDSYLIWRLTGGKVHATDLTNASRTLIFHIDMLDWSEKLMSFLDLPKGILADIVPSTGIIGYTDPEIFGKPIPIAGVAGDQQAALYGQAGFRPGVAKATYGTGCFLLRHIGEQAVISENRILTTPVACTDIENASYAFEGSVFNAGSAIQWLRDGLGILSSADESEAVARTVKDNEGVYMVPAFTGLGAPYWDPDARAAIVGLTRGSTRAHVVRAALESIAYQCKDVLEAMDEECEVPLRELRVDGGASRNDFLMQFQANILGIPVVRPKVTETTALGAAYLAGLAVGFWSSEEELESLWKIDRRFEPEMDESERESLHFMWQEAVGQVRVSSPDFDVDEDELGDDWA</sequence>
<dbReference type="NCBIfam" id="NF000756">
    <property type="entry name" value="PRK00047.1"/>
    <property type="match status" value="1"/>
</dbReference>
<feature type="binding site" evidence="10">
    <location>
        <position position="14"/>
    </location>
    <ligand>
        <name>ATP</name>
        <dbReference type="ChEBI" id="CHEBI:30616"/>
    </ligand>
</feature>
<dbReference type="GO" id="GO:0019563">
    <property type="term" value="P:glycerol catabolic process"/>
    <property type="evidence" value="ECO:0007669"/>
    <property type="project" value="UniProtKB-UniRule"/>
</dbReference>
<dbReference type="RefSeq" id="WP_025227758.1">
    <property type="nucleotide sequence ID" value="NZ_CP007139.1"/>
</dbReference>
<dbReference type="HAMAP" id="MF_00186">
    <property type="entry name" value="Glycerol_kin"/>
    <property type="match status" value="1"/>
</dbReference>
<comment type="similarity">
    <text evidence="2 10 11">Belongs to the FGGY kinase family.</text>
</comment>
<reference evidence="14 15" key="1">
    <citation type="journal article" date="2014" name="PLoS ONE">
        <title>The first complete genome sequence of the class fimbriimonadia in the phylum armatimonadetes.</title>
        <authorList>
            <person name="Hu Z.Y."/>
            <person name="Wang Y.Z."/>
            <person name="Im W.T."/>
            <person name="Wang S.Y."/>
            <person name="Zhao G.P."/>
            <person name="Zheng H.J."/>
            <person name="Quan Z.X."/>
        </authorList>
    </citation>
    <scope>NUCLEOTIDE SEQUENCE [LARGE SCALE GENOMIC DNA]</scope>
    <source>
        <strain evidence="14">Gsoil 348</strain>
    </source>
</reference>
<dbReference type="Pfam" id="PF02782">
    <property type="entry name" value="FGGY_C"/>
    <property type="match status" value="1"/>
</dbReference>
<evidence type="ECO:0000313" key="14">
    <source>
        <dbReference type="EMBL" id="AIE83569.1"/>
    </source>
</evidence>
<dbReference type="KEGG" id="fgi:OP10G_0201"/>
<dbReference type="AlphaFoldDB" id="A0A068NPS6"/>
<dbReference type="EMBL" id="CP007139">
    <property type="protein sequence ID" value="AIE83569.1"/>
    <property type="molecule type" value="Genomic_DNA"/>
</dbReference>
<feature type="binding site" evidence="10">
    <location>
        <position position="83"/>
    </location>
    <ligand>
        <name>sn-glycerol 3-phosphate</name>
        <dbReference type="ChEBI" id="CHEBI:57597"/>
    </ligand>
</feature>
<dbReference type="eggNOG" id="COG0554">
    <property type="taxonomic scope" value="Bacteria"/>
</dbReference>
<dbReference type="OrthoDB" id="9805576at2"/>
<dbReference type="PROSITE" id="PS00933">
    <property type="entry name" value="FGGY_KINASES_1"/>
    <property type="match status" value="1"/>
</dbReference>
<evidence type="ECO:0000256" key="3">
    <source>
        <dbReference type="ARBA" id="ARBA00022679"/>
    </source>
</evidence>
<feature type="binding site" evidence="10">
    <location>
        <position position="309"/>
    </location>
    <ligand>
        <name>ADP</name>
        <dbReference type="ChEBI" id="CHEBI:456216"/>
    </ligand>
</feature>
<keyword evidence="4 10" id="KW-0547">Nucleotide-binding</keyword>
<feature type="binding site" evidence="10">
    <location>
        <position position="309"/>
    </location>
    <ligand>
        <name>ATP</name>
        <dbReference type="ChEBI" id="CHEBI:30616"/>
    </ligand>
</feature>
<feature type="binding site" evidence="10">
    <location>
        <position position="12"/>
    </location>
    <ligand>
        <name>sn-glycerol 3-phosphate</name>
        <dbReference type="ChEBI" id="CHEBI:57597"/>
    </ligand>
</feature>
<feature type="binding site" evidence="10">
    <location>
        <position position="82"/>
    </location>
    <ligand>
        <name>sn-glycerol 3-phosphate</name>
        <dbReference type="ChEBI" id="CHEBI:57597"/>
    </ligand>
</feature>
<dbReference type="UniPathway" id="UPA00618">
    <property type="reaction ID" value="UER00672"/>
</dbReference>
<evidence type="ECO:0000259" key="12">
    <source>
        <dbReference type="Pfam" id="PF00370"/>
    </source>
</evidence>
<dbReference type="HOGENOM" id="CLU_009281_2_3_0"/>
<feature type="binding site" evidence="10">
    <location>
        <position position="82"/>
    </location>
    <ligand>
        <name>glycerol</name>
        <dbReference type="ChEBI" id="CHEBI:17754"/>
    </ligand>
</feature>